<evidence type="ECO:0000256" key="1">
    <source>
        <dbReference type="SAM" id="MobiDB-lite"/>
    </source>
</evidence>
<organism evidence="2 3">
    <name type="scientific">Stephania yunnanensis</name>
    <dbReference type="NCBI Taxonomy" id="152371"/>
    <lineage>
        <taxon>Eukaryota</taxon>
        <taxon>Viridiplantae</taxon>
        <taxon>Streptophyta</taxon>
        <taxon>Embryophyta</taxon>
        <taxon>Tracheophyta</taxon>
        <taxon>Spermatophyta</taxon>
        <taxon>Magnoliopsida</taxon>
        <taxon>Ranunculales</taxon>
        <taxon>Menispermaceae</taxon>
        <taxon>Menispermoideae</taxon>
        <taxon>Cissampelideae</taxon>
        <taxon>Stephania</taxon>
    </lineage>
</organism>
<protein>
    <submittedName>
        <fullName evidence="2">Uncharacterized protein</fullName>
    </submittedName>
</protein>
<dbReference type="AlphaFoldDB" id="A0AAP0K167"/>
<dbReference type="Proteomes" id="UP001420932">
    <property type="component" value="Unassembled WGS sequence"/>
</dbReference>
<name>A0AAP0K167_9MAGN</name>
<evidence type="ECO:0000313" key="3">
    <source>
        <dbReference type="Proteomes" id="UP001420932"/>
    </source>
</evidence>
<feature type="region of interest" description="Disordered" evidence="1">
    <location>
        <begin position="1"/>
        <end position="52"/>
    </location>
</feature>
<dbReference type="EMBL" id="JBBNAF010000005">
    <property type="protein sequence ID" value="KAK9143584.1"/>
    <property type="molecule type" value="Genomic_DNA"/>
</dbReference>
<proteinExistence type="predicted"/>
<comment type="caution">
    <text evidence="2">The sequence shown here is derived from an EMBL/GenBank/DDBJ whole genome shotgun (WGS) entry which is preliminary data.</text>
</comment>
<accession>A0AAP0K167</accession>
<sequence length="52" mass="5505">MANQSTSMQSSDSIAASTPSRTTCPLSPSLNPFGNSLHQGMSIKFENETTIT</sequence>
<reference evidence="2 3" key="1">
    <citation type="submission" date="2024-01" db="EMBL/GenBank/DDBJ databases">
        <title>Genome assemblies of Stephania.</title>
        <authorList>
            <person name="Yang L."/>
        </authorList>
    </citation>
    <scope>NUCLEOTIDE SEQUENCE [LARGE SCALE GENOMIC DNA]</scope>
    <source>
        <strain evidence="2">YNDBR</strain>
        <tissue evidence="2">Leaf</tissue>
    </source>
</reference>
<gene>
    <name evidence="2" type="ORF">Syun_012984</name>
</gene>
<evidence type="ECO:0000313" key="2">
    <source>
        <dbReference type="EMBL" id="KAK9143584.1"/>
    </source>
</evidence>
<keyword evidence="3" id="KW-1185">Reference proteome</keyword>
<feature type="compositionally biased region" description="Polar residues" evidence="1">
    <location>
        <begin position="1"/>
        <end position="39"/>
    </location>
</feature>